<keyword evidence="2" id="KW-1133">Transmembrane helix</keyword>
<protein>
    <submittedName>
        <fullName evidence="3">DUF4030 domain-containing protein</fullName>
    </submittedName>
</protein>
<feature type="transmembrane region" description="Helical" evidence="2">
    <location>
        <begin position="44"/>
        <end position="62"/>
    </location>
</feature>
<keyword evidence="4" id="KW-1185">Reference proteome</keyword>
<dbReference type="OrthoDB" id="2791955at2"/>
<dbReference type="EMBL" id="RRCT01000011">
    <property type="protein sequence ID" value="RQW74172.1"/>
    <property type="molecule type" value="Genomic_DNA"/>
</dbReference>
<keyword evidence="2" id="KW-0812">Transmembrane</keyword>
<dbReference type="AlphaFoldDB" id="A0A3N9UNS9"/>
<dbReference type="Proteomes" id="UP000274033">
    <property type="component" value="Unassembled WGS sequence"/>
</dbReference>
<accession>A0A3N9UNS9</accession>
<evidence type="ECO:0000256" key="1">
    <source>
        <dbReference type="SAM" id="Coils"/>
    </source>
</evidence>
<evidence type="ECO:0000313" key="3">
    <source>
        <dbReference type="EMBL" id="RQW74172.1"/>
    </source>
</evidence>
<keyword evidence="2" id="KW-0472">Membrane</keyword>
<comment type="caution">
    <text evidence="3">The sequence shown here is derived from an EMBL/GenBank/DDBJ whole genome shotgun (WGS) entry which is preliminary data.</text>
</comment>
<organism evidence="3 4">
    <name type="scientific">Lysinibacillus composti</name>
    <dbReference type="NCBI Taxonomy" id="720633"/>
    <lineage>
        <taxon>Bacteria</taxon>
        <taxon>Bacillati</taxon>
        <taxon>Bacillota</taxon>
        <taxon>Bacilli</taxon>
        <taxon>Bacillales</taxon>
        <taxon>Bacillaceae</taxon>
        <taxon>Lysinibacillus</taxon>
    </lineage>
</organism>
<sequence>MKFLDEQFRELDEELKINEQSKEQLKQKILQNVTTKEKRPIKQYGWIAIAVCMCFIITLPFYSPTMASIVGKVLPIKITPHYSEGQYNPNLTAQLFELVEQEGYAVGSVGITPSPYTIEVSLLLKDSTLKQATKDLEPTITNYLYENGYDEYELLFTEAKEVQRAPHEDEESKLYDEVREIVKEVFTSYGYAEEADYELAGFKSTWFSNIVTLDMPDHIEESDEIIVDIEKEFESRKLDIKDIEVTTFNLAHRLQDNRWAYIASDIYNAMAGKSTYHLTGVSYKVRKGHSYVDIKTALTEPPSEETIKEIEAAIQEYFALPEKKEQLQNDDYTIQLELENGEPFMEVTK</sequence>
<name>A0A3N9UNS9_9BACI</name>
<feature type="coiled-coil region" evidence="1">
    <location>
        <begin position="1"/>
        <end position="28"/>
    </location>
</feature>
<reference evidence="3 4" key="1">
    <citation type="journal article" date="2013" name="J. Microbiol.">
        <title>Lysinibacillus chungkukjangi sp. nov., isolated from Chungkukjang, Korean fermented soybean food.</title>
        <authorList>
            <person name="Kim S.J."/>
            <person name="Jang Y.H."/>
            <person name="Hamada M."/>
            <person name="Ahn J.H."/>
            <person name="Weon H.Y."/>
            <person name="Suzuki K."/>
            <person name="Whang K.S."/>
            <person name="Kwon S.W."/>
        </authorList>
    </citation>
    <scope>NUCLEOTIDE SEQUENCE [LARGE SCALE GENOMIC DNA]</scope>
    <source>
        <strain evidence="3 4">MCCC 1A12701</strain>
    </source>
</reference>
<proteinExistence type="predicted"/>
<dbReference type="RefSeq" id="WP_124765201.1">
    <property type="nucleotide sequence ID" value="NZ_JAFBDY010000010.1"/>
</dbReference>
<evidence type="ECO:0000313" key="4">
    <source>
        <dbReference type="Proteomes" id="UP000274033"/>
    </source>
</evidence>
<evidence type="ECO:0000256" key="2">
    <source>
        <dbReference type="SAM" id="Phobius"/>
    </source>
</evidence>
<gene>
    <name evidence="3" type="ORF">EBB45_12485</name>
</gene>
<keyword evidence="1" id="KW-0175">Coiled coil</keyword>